<dbReference type="PANTHER" id="PTHR21666:SF270">
    <property type="entry name" value="MUREIN HYDROLASE ACTIVATOR ENVC"/>
    <property type="match status" value="1"/>
</dbReference>
<keyword evidence="1" id="KW-1133">Transmembrane helix</keyword>
<organism evidence="3 4">
    <name type="scientific">Paramicrobacterium agarici</name>
    <dbReference type="NCBI Taxonomy" id="630514"/>
    <lineage>
        <taxon>Bacteria</taxon>
        <taxon>Bacillati</taxon>
        <taxon>Actinomycetota</taxon>
        <taxon>Actinomycetes</taxon>
        <taxon>Micrococcales</taxon>
        <taxon>Microbacteriaceae</taxon>
        <taxon>Paramicrobacterium</taxon>
    </lineage>
</organism>
<name>A0A2A9DY45_9MICO</name>
<dbReference type="Gene3D" id="2.70.70.10">
    <property type="entry name" value="Glucose Permease (Domain IIA)"/>
    <property type="match status" value="1"/>
</dbReference>
<evidence type="ECO:0000256" key="1">
    <source>
        <dbReference type="SAM" id="Phobius"/>
    </source>
</evidence>
<dbReference type="InterPro" id="IPR016047">
    <property type="entry name" value="M23ase_b-sheet_dom"/>
</dbReference>
<dbReference type="InterPro" id="IPR050570">
    <property type="entry name" value="Cell_wall_metabolism_enzyme"/>
</dbReference>
<dbReference type="CDD" id="cd12797">
    <property type="entry name" value="M23_peptidase"/>
    <property type="match status" value="1"/>
</dbReference>
<proteinExistence type="predicted"/>
<dbReference type="EMBL" id="PDJE01000001">
    <property type="protein sequence ID" value="PFG31513.1"/>
    <property type="molecule type" value="Genomic_DNA"/>
</dbReference>
<evidence type="ECO:0000313" key="3">
    <source>
        <dbReference type="EMBL" id="PFG31513.1"/>
    </source>
</evidence>
<gene>
    <name evidence="3" type="ORF">ATJ78_2483</name>
</gene>
<dbReference type="PANTHER" id="PTHR21666">
    <property type="entry name" value="PEPTIDASE-RELATED"/>
    <property type="match status" value="1"/>
</dbReference>
<comment type="caution">
    <text evidence="3">The sequence shown here is derived from an EMBL/GenBank/DDBJ whole genome shotgun (WGS) entry which is preliminary data.</text>
</comment>
<evidence type="ECO:0000259" key="2">
    <source>
        <dbReference type="Pfam" id="PF01551"/>
    </source>
</evidence>
<dbReference type="Proteomes" id="UP000221369">
    <property type="component" value="Unassembled WGS sequence"/>
</dbReference>
<feature type="domain" description="M23ase beta-sheet core" evidence="2">
    <location>
        <begin position="123"/>
        <end position="215"/>
    </location>
</feature>
<sequence length="245" mass="25624">MGTRSHLDMRDAPDILAPACCDIAVHRSQTTPAIHSFVSADSSRASGRDNLTMSTPRHPGRTRAALAVGAILLALVTALIDAPAAASPSRAASPSNTEWRWPLDDDRTITRAFEAPAAPWGSGHRGIDAAASAGQQVRAPADGVVFFAGIVVDRPVITVAHSGDVLSSFEAVRASVEEGESVERGQIIGTVSVGPHCDADCLHIGVRVHGEYVNPLIYFGGIERAVLLPLARSVTLADVPADSFP</sequence>
<keyword evidence="1" id="KW-0472">Membrane</keyword>
<dbReference type="Pfam" id="PF01551">
    <property type="entry name" value="Peptidase_M23"/>
    <property type="match status" value="1"/>
</dbReference>
<dbReference type="InterPro" id="IPR011055">
    <property type="entry name" value="Dup_hybrid_motif"/>
</dbReference>
<accession>A0A2A9DY45</accession>
<feature type="transmembrane region" description="Helical" evidence="1">
    <location>
        <begin position="64"/>
        <end position="86"/>
    </location>
</feature>
<keyword evidence="4" id="KW-1185">Reference proteome</keyword>
<reference evidence="3 4" key="1">
    <citation type="submission" date="2017-10" db="EMBL/GenBank/DDBJ databases">
        <title>Sequencing the genomes of 1000 actinobacteria strains.</title>
        <authorList>
            <person name="Klenk H.-P."/>
        </authorList>
    </citation>
    <scope>NUCLEOTIDE SEQUENCE [LARGE SCALE GENOMIC DNA]</scope>
    <source>
        <strain evidence="3 4">DSM 21798</strain>
    </source>
</reference>
<dbReference type="GO" id="GO:0004222">
    <property type="term" value="F:metalloendopeptidase activity"/>
    <property type="evidence" value="ECO:0007669"/>
    <property type="project" value="TreeGrafter"/>
</dbReference>
<dbReference type="AlphaFoldDB" id="A0A2A9DY45"/>
<evidence type="ECO:0000313" key="4">
    <source>
        <dbReference type="Proteomes" id="UP000221369"/>
    </source>
</evidence>
<dbReference type="SUPFAM" id="SSF51261">
    <property type="entry name" value="Duplicated hybrid motif"/>
    <property type="match status" value="1"/>
</dbReference>
<keyword evidence="1" id="KW-0812">Transmembrane</keyword>
<protein>
    <submittedName>
        <fullName evidence="3">Peptidase M23-like protein</fullName>
    </submittedName>
</protein>